<evidence type="ECO:0000256" key="8">
    <source>
        <dbReference type="ARBA" id="ARBA00023012"/>
    </source>
</evidence>
<dbReference type="PANTHER" id="PTHR43065:SF10">
    <property type="entry name" value="PEROXIDE STRESS-ACTIVATED HISTIDINE KINASE MAK3"/>
    <property type="match status" value="1"/>
</dbReference>
<keyword evidence="5" id="KW-0547">Nucleotide-binding</keyword>
<dbReference type="InterPro" id="IPR036890">
    <property type="entry name" value="HATPase_C_sf"/>
</dbReference>
<dbReference type="EC" id="2.7.13.3" evidence="2"/>
<dbReference type="Proteomes" id="UP000240010">
    <property type="component" value="Unassembled WGS sequence"/>
</dbReference>
<feature type="coiled-coil region" evidence="9">
    <location>
        <begin position="284"/>
        <end position="324"/>
    </location>
</feature>
<dbReference type="CDD" id="cd00082">
    <property type="entry name" value="HisKA"/>
    <property type="match status" value="1"/>
</dbReference>
<dbReference type="InterPro" id="IPR005467">
    <property type="entry name" value="His_kinase_dom"/>
</dbReference>
<evidence type="ECO:0000256" key="1">
    <source>
        <dbReference type="ARBA" id="ARBA00000085"/>
    </source>
</evidence>
<dbReference type="PROSITE" id="PS50109">
    <property type="entry name" value="HIS_KIN"/>
    <property type="match status" value="1"/>
</dbReference>
<dbReference type="RefSeq" id="WP_104428180.1">
    <property type="nucleotide sequence ID" value="NZ_PTIZ01000003.1"/>
</dbReference>
<accession>A0A2S6HG41</accession>
<keyword evidence="8" id="KW-0902">Two-component regulatory system</keyword>
<evidence type="ECO:0000313" key="13">
    <source>
        <dbReference type="Proteomes" id="UP000240010"/>
    </source>
</evidence>
<evidence type="ECO:0000256" key="10">
    <source>
        <dbReference type="SAM" id="Phobius"/>
    </source>
</evidence>
<evidence type="ECO:0000256" key="4">
    <source>
        <dbReference type="ARBA" id="ARBA00022679"/>
    </source>
</evidence>
<dbReference type="AlphaFoldDB" id="A0A2S6HG41"/>
<dbReference type="GO" id="GO:0005524">
    <property type="term" value="F:ATP binding"/>
    <property type="evidence" value="ECO:0007669"/>
    <property type="project" value="UniProtKB-KW"/>
</dbReference>
<dbReference type="InterPro" id="IPR003594">
    <property type="entry name" value="HATPase_dom"/>
</dbReference>
<dbReference type="PRINTS" id="PR00344">
    <property type="entry name" value="BCTRLSENSOR"/>
</dbReference>
<dbReference type="Pfam" id="PF00512">
    <property type="entry name" value="HisKA"/>
    <property type="match status" value="1"/>
</dbReference>
<dbReference type="SUPFAM" id="SSF55874">
    <property type="entry name" value="ATPase domain of HSP90 chaperone/DNA topoisomerase II/histidine kinase"/>
    <property type="match status" value="1"/>
</dbReference>
<gene>
    <name evidence="12" type="ORF">B0F87_10361</name>
</gene>
<keyword evidence="4" id="KW-0808">Transferase</keyword>
<evidence type="ECO:0000256" key="9">
    <source>
        <dbReference type="SAM" id="Coils"/>
    </source>
</evidence>
<feature type="transmembrane region" description="Helical" evidence="10">
    <location>
        <begin position="12"/>
        <end position="32"/>
    </location>
</feature>
<dbReference type="InterPro" id="IPR004358">
    <property type="entry name" value="Sig_transdc_His_kin-like_C"/>
</dbReference>
<evidence type="ECO:0000313" key="12">
    <source>
        <dbReference type="EMBL" id="PPK76454.1"/>
    </source>
</evidence>
<feature type="transmembrane region" description="Helical" evidence="10">
    <location>
        <begin position="158"/>
        <end position="178"/>
    </location>
</feature>
<keyword evidence="7" id="KW-0067">ATP-binding</keyword>
<dbReference type="Pfam" id="PF02518">
    <property type="entry name" value="HATPase_c"/>
    <property type="match status" value="1"/>
</dbReference>
<dbReference type="InterPro" id="IPR003661">
    <property type="entry name" value="HisK_dim/P_dom"/>
</dbReference>
<dbReference type="EMBL" id="PTIZ01000003">
    <property type="protein sequence ID" value="PPK76454.1"/>
    <property type="molecule type" value="Genomic_DNA"/>
</dbReference>
<keyword evidence="9" id="KW-0175">Coiled coil</keyword>
<dbReference type="Gene3D" id="1.10.287.130">
    <property type="match status" value="1"/>
</dbReference>
<keyword evidence="10" id="KW-0812">Transmembrane</keyword>
<reference evidence="12 13" key="1">
    <citation type="submission" date="2018-02" db="EMBL/GenBank/DDBJ databases">
        <title>Subsurface microbial communities from deep shales in Ohio and West Virginia, USA.</title>
        <authorList>
            <person name="Wrighton K."/>
        </authorList>
    </citation>
    <scope>NUCLEOTIDE SEQUENCE [LARGE SCALE GENOMIC DNA]</scope>
    <source>
        <strain evidence="12 13">OWC-DMM</strain>
    </source>
</reference>
<keyword evidence="3" id="KW-0597">Phosphoprotein</keyword>
<dbReference type="GO" id="GO:0000155">
    <property type="term" value="F:phosphorelay sensor kinase activity"/>
    <property type="evidence" value="ECO:0007669"/>
    <property type="project" value="InterPro"/>
</dbReference>
<evidence type="ECO:0000259" key="11">
    <source>
        <dbReference type="PROSITE" id="PS50109"/>
    </source>
</evidence>
<dbReference type="SMART" id="SM00388">
    <property type="entry name" value="HisKA"/>
    <property type="match status" value="1"/>
</dbReference>
<evidence type="ECO:0000256" key="3">
    <source>
        <dbReference type="ARBA" id="ARBA00022553"/>
    </source>
</evidence>
<dbReference type="SMART" id="SM00387">
    <property type="entry name" value="HATPase_c"/>
    <property type="match status" value="1"/>
</dbReference>
<evidence type="ECO:0000256" key="7">
    <source>
        <dbReference type="ARBA" id="ARBA00022840"/>
    </source>
</evidence>
<feature type="domain" description="Histidine kinase" evidence="11">
    <location>
        <begin position="272"/>
        <end position="477"/>
    </location>
</feature>
<keyword evidence="10" id="KW-1133">Transmembrane helix</keyword>
<dbReference type="PANTHER" id="PTHR43065">
    <property type="entry name" value="SENSOR HISTIDINE KINASE"/>
    <property type="match status" value="1"/>
</dbReference>
<dbReference type="InterPro" id="IPR036097">
    <property type="entry name" value="HisK_dim/P_sf"/>
</dbReference>
<dbReference type="Gene3D" id="3.30.565.10">
    <property type="entry name" value="Histidine kinase-like ATPase, C-terminal domain"/>
    <property type="match status" value="1"/>
</dbReference>
<keyword evidence="6 12" id="KW-0418">Kinase</keyword>
<sequence length="483" mass="54488">MKPIFYRPAQLRGLAFLGLLLSALAILGGMIWRNVHHFETVFSYVNYSHRIQNVSVGLQQSLIEYLTETVSGSRPEALTKTLGEMDALMMDNRYLSAATRTSLETVKSMLIDLPLLKKEEKYNRLLTALKLMSETLDNEALQREELLEDISRDTQTELYMALAIFTAILVVAVLFLRLRILHPLNDLRELLQRLTEENFTPITTDHLDPLLLPVFNSYNEMVKHLAELEDANRLHAQSLQHEVRLATQALLEQQYSLARADRLAAIGEVAAELAHEIRNPLAGIQMAFNNLRREIDDIDQLERLDLINAELKRMARLLNDMLDQSRHSPEVATAFDVRTLIRDLVALTRYQIAESIHLEIEAPCALPVHLPESGVRQALLNLILNAADALEGNPGTIRIRARTDKQGLRIDVQDDGIGFPQDMLEHGIRPFRTSRQRGTGLGLAMVQRFVKDVGGTISLTNQPTHGACVSILLPNDCIVRDKL</sequence>
<protein>
    <recommendedName>
        <fullName evidence="2">histidine kinase</fullName>
        <ecNumber evidence="2">2.7.13.3</ecNumber>
    </recommendedName>
</protein>
<name>A0A2S6HG41_9GAMM</name>
<evidence type="ECO:0000256" key="2">
    <source>
        <dbReference type="ARBA" id="ARBA00012438"/>
    </source>
</evidence>
<comment type="caution">
    <text evidence="12">The sequence shown here is derived from an EMBL/GenBank/DDBJ whole genome shotgun (WGS) entry which is preliminary data.</text>
</comment>
<dbReference type="SUPFAM" id="SSF47384">
    <property type="entry name" value="Homodimeric domain of signal transducing histidine kinase"/>
    <property type="match status" value="1"/>
</dbReference>
<proteinExistence type="predicted"/>
<evidence type="ECO:0000256" key="5">
    <source>
        <dbReference type="ARBA" id="ARBA00022741"/>
    </source>
</evidence>
<evidence type="ECO:0000256" key="6">
    <source>
        <dbReference type="ARBA" id="ARBA00022777"/>
    </source>
</evidence>
<organism evidence="12 13">
    <name type="scientific">Methylobacter tundripaludum</name>
    <dbReference type="NCBI Taxonomy" id="173365"/>
    <lineage>
        <taxon>Bacteria</taxon>
        <taxon>Pseudomonadati</taxon>
        <taxon>Pseudomonadota</taxon>
        <taxon>Gammaproteobacteria</taxon>
        <taxon>Methylococcales</taxon>
        <taxon>Methylococcaceae</taxon>
        <taxon>Methylobacter</taxon>
    </lineage>
</organism>
<comment type="catalytic activity">
    <reaction evidence="1">
        <text>ATP + protein L-histidine = ADP + protein N-phospho-L-histidine.</text>
        <dbReference type="EC" id="2.7.13.3"/>
    </reaction>
</comment>
<keyword evidence="10" id="KW-0472">Membrane</keyword>